<dbReference type="Proteomes" id="UP000095725">
    <property type="component" value="Unassembled WGS sequence"/>
</dbReference>
<name>A0A174N734_9BACE</name>
<evidence type="ECO:0000313" key="7">
    <source>
        <dbReference type="EMBL" id="KAA5503783.1"/>
    </source>
</evidence>
<dbReference type="AlphaFoldDB" id="A0A174N734"/>
<evidence type="ECO:0000313" key="9">
    <source>
        <dbReference type="Proteomes" id="UP000095725"/>
    </source>
</evidence>
<reference evidence="10 11" key="2">
    <citation type="journal article" date="2019" name="Nat. Med.">
        <title>A library of human gut bacterial isolates paired with longitudinal multiomics data enables mechanistic microbiome research.</title>
        <authorList>
            <person name="Poyet M."/>
            <person name="Groussin M."/>
            <person name="Gibbons S.M."/>
            <person name="Avila-Pacheco J."/>
            <person name="Jiang X."/>
            <person name="Kearney S.M."/>
            <person name="Perrotta A.R."/>
            <person name="Berdy B."/>
            <person name="Zhao S."/>
            <person name="Lieberman T.D."/>
            <person name="Swanson P.K."/>
            <person name="Smith M."/>
            <person name="Roesemann S."/>
            <person name="Alexander J.E."/>
            <person name="Rich S.A."/>
            <person name="Livny J."/>
            <person name="Vlamakis H."/>
            <person name="Clish C."/>
            <person name="Bullock K."/>
            <person name="Deik A."/>
            <person name="Scott J."/>
            <person name="Pierce K.A."/>
            <person name="Xavier R.J."/>
            <person name="Alm E.J."/>
        </authorList>
    </citation>
    <scope>NUCLEOTIDE SEQUENCE [LARGE SCALE GENOMIC DNA]</scope>
    <source>
        <strain evidence="7 10">BIOML-A19</strain>
        <strain evidence="6 11">BIOML-A21</strain>
    </source>
</reference>
<dbReference type="Gene3D" id="3.55.50.30">
    <property type="match status" value="1"/>
</dbReference>
<dbReference type="RefSeq" id="WP_055169648.1">
    <property type="nucleotide sequence ID" value="NZ_CACRTB010000007.1"/>
</dbReference>
<gene>
    <name evidence="4" type="ORF">ERS852494_00125</name>
    <name evidence="5" type="ORF">ERS852558_00159</name>
    <name evidence="7" type="ORF">F2Y31_00575</name>
    <name evidence="6" type="ORF">F2Y35_20460</name>
</gene>
<evidence type="ECO:0000313" key="4">
    <source>
        <dbReference type="EMBL" id="CUO53585.1"/>
    </source>
</evidence>
<evidence type="ECO:0000313" key="11">
    <source>
        <dbReference type="Proteomes" id="UP000491168"/>
    </source>
</evidence>
<dbReference type="InterPro" id="IPR012373">
    <property type="entry name" value="Ferrdict_sens_TM"/>
</dbReference>
<evidence type="ECO:0000313" key="5">
    <source>
        <dbReference type="EMBL" id="CUP41759.1"/>
    </source>
</evidence>
<reference evidence="8 9" key="1">
    <citation type="submission" date="2015-09" db="EMBL/GenBank/DDBJ databases">
        <authorList>
            <consortium name="Pathogen Informatics"/>
        </authorList>
    </citation>
    <scope>NUCLEOTIDE SEQUENCE [LARGE SCALE GENOMIC DNA]</scope>
    <source>
        <strain evidence="4 8">2789STDY5834880</strain>
        <strain evidence="5 9">2789STDY5834946</strain>
    </source>
</reference>
<evidence type="ECO:0000313" key="8">
    <source>
        <dbReference type="Proteomes" id="UP000095657"/>
    </source>
</evidence>
<dbReference type="Proteomes" id="UP000491168">
    <property type="component" value="Unassembled WGS sequence"/>
</dbReference>
<proteinExistence type="predicted"/>
<accession>A0A174N734</accession>
<dbReference type="InterPro" id="IPR032508">
    <property type="entry name" value="FecR_C"/>
</dbReference>
<dbReference type="Pfam" id="PF04773">
    <property type="entry name" value="FecR"/>
    <property type="match status" value="1"/>
</dbReference>
<dbReference type="GO" id="GO:0016989">
    <property type="term" value="F:sigma factor antagonist activity"/>
    <property type="evidence" value="ECO:0007669"/>
    <property type="project" value="TreeGrafter"/>
</dbReference>
<evidence type="ECO:0000256" key="1">
    <source>
        <dbReference type="SAM" id="Phobius"/>
    </source>
</evidence>
<feature type="domain" description="Protein FecR C-terminal" evidence="3">
    <location>
        <begin position="243"/>
        <end position="313"/>
    </location>
</feature>
<keyword evidence="1" id="KW-0812">Transmembrane</keyword>
<feature type="domain" description="FecR protein" evidence="2">
    <location>
        <begin position="107"/>
        <end position="198"/>
    </location>
</feature>
<dbReference type="FunFam" id="2.60.120.1440:FF:000001">
    <property type="entry name" value="Putative anti-sigma factor"/>
    <property type="match status" value="1"/>
</dbReference>
<dbReference type="EMBL" id="VVYD01000001">
    <property type="protein sequence ID" value="KAA5503783.1"/>
    <property type="molecule type" value="Genomic_DNA"/>
</dbReference>
<dbReference type="STRING" id="47678.ERS852494_00125"/>
<keyword evidence="1" id="KW-0472">Membrane</keyword>
<organism evidence="5 9">
    <name type="scientific">Bacteroides caccae</name>
    <dbReference type="NCBI Taxonomy" id="47678"/>
    <lineage>
        <taxon>Bacteria</taxon>
        <taxon>Pseudomonadati</taxon>
        <taxon>Bacteroidota</taxon>
        <taxon>Bacteroidia</taxon>
        <taxon>Bacteroidales</taxon>
        <taxon>Bacteroidaceae</taxon>
        <taxon>Bacteroides</taxon>
    </lineage>
</organism>
<dbReference type="EMBL" id="CZBL01000001">
    <property type="protein sequence ID" value="CUP41759.1"/>
    <property type="molecule type" value="Genomic_DNA"/>
</dbReference>
<protein>
    <submittedName>
        <fullName evidence="5">Fe2+-dicitrate sensor, membrane component</fullName>
    </submittedName>
    <submittedName>
        <fullName evidence="6">FecR family protein</fullName>
    </submittedName>
</protein>
<dbReference type="PANTHER" id="PTHR30273:SF2">
    <property type="entry name" value="PROTEIN FECR"/>
    <property type="match status" value="1"/>
</dbReference>
<dbReference type="Proteomes" id="UP000368418">
    <property type="component" value="Unassembled WGS sequence"/>
</dbReference>
<dbReference type="EMBL" id="CZAI01000001">
    <property type="protein sequence ID" value="CUO53585.1"/>
    <property type="molecule type" value="Genomic_DNA"/>
</dbReference>
<dbReference type="PANTHER" id="PTHR30273">
    <property type="entry name" value="PERIPLASMIC SIGNAL SENSOR AND SIGMA FACTOR ACTIVATOR FECR-RELATED"/>
    <property type="match status" value="1"/>
</dbReference>
<keyword evidence="1" id="KW-1133">Transmembrane helix</keyword>
<evidence type="ECO:0000313" key="6">
    <source>
        <dbReference type="EMBL" id="KAA5486927.1"/>
    </source>
</evidence>
<dbReference type="PIRSF" id="PIRSF018266">
    <property type="entry name" value="FecR"/>
    <property type="match status" value="1"/>
</dbReference>
<evidence type="ECO:0000259" key="2">
    <source>
        <dbReference type="Pfam" id="PF04773"/>
    </source>
</evidence>
<dbReference type="Pfam" id="PF16344">
    <property type="entry name" value="FecR_C"/>
    <property type="match status" value="1"/>
</dbReference>
<dbReference type="InterPro" id="IPR006860">
    <property type="entry name" value="FecR"/>
</dbReference>
<evidence type="ECO:0000313" key="10">
    <source>
        <dbReference type="Proteomes" id="UP000368418"/>
    </source>
</evidence>
<dbReference type="EMBL" id="VVYF01000025">
    <property type="protein sequence ID" value="KAA5486927.1"/>
    <property type="molecule type" value="Genomic_DNA"/>
</dbReference>
<sequence length="314" mass="36491">MISKNLILRYINGHTSEEETKEVVEWIKASEENQRSYMNIRKLNDLIIWNSDADTKAKESLQVVKSLTLSKVFRITMSIAAIFIIFLASHNLYIQYHHVYTDTMQVLVVPSGQRAEITLIDGTKVWLNAGSTLRFPSQFADDRHIQLKGEGFFDVAKDTEKPFIVETDKYQVRVHGTSFNVSAYPGNPFEVSLLKGSVSVYSKQTKEISFLKPGEKICDSNKIHFHKESIPNHDPFLWKQGIISFHNESAENIFRKLELFYDIKIINKNKQLLEKHYTGKFKMKDGIEQILKVLRYSCDFQYHYNIEDNEIIIL</sequence>
<feature type="transmembrane region" description="Helical" evidence="1">
    <location>
        <begin position="72"/>
        <end position="94"/>
    </location>
</feature>
<dbReference type="Gene3D" id="2.60.120.1440">
    <property type="match status" value="1"/>
</dbReference>
<dbReference type="Proteomes" id="UP000095657">
    <property type="component" value="Unassembled WGS sequence"/>
</dbReference>
<evidence type="ECO:0000259" key="3">
    <source>
        <dbReference type="Pfam" id="PF16344"/>
    </source>
</evidence>